<name>A0A6J5FYC2_9BURK</name>
<accession>A0A6J5FYC2</accession>
<evidence type="ECO:0000259" key="2">
    <source>
        <dbReference type="Pfam" id="PF00582"/>
    </source>
</evidence>
<gene>
    <name evidence="3" type="ORF">LMG28688_02820</name>
</gene>
<comment type="similarity">
    <text evidence="1">Belongs to the universal stress protein A family.</text>
</comment>
<feature type="domain" description="UspA" evidence="2">
    <location>
        <begin position="155"/>
        <end position="279"/>
    </location>
</feature>
<dbReference type="PANTHER" id="PTHR46268:SF15">
    <property type="entry name" value="UNIVERSAL STRESS PROTEIN HP_0031"/>
    <property type="match status" value="1"/>
</dbReference>
<dbReference type="SUPFAM" id="SSF52402">
    <property type="entry name" value="Adenine nucleotide alpha hydrolases-like"/>
    <property type="match status" value="2"/>
</dbReference>
<dbReference type="InterPro" id="IPR006015">
    <property type="entry name" value="Universal_stress_UspA"/>
</dbReference>
<dbReference type="Pfam" id="PF00582">
    <property type="entry name" value="Usp"/>
    <property type="match status" value="1"/>
</dbReference>
<protein>
    <recommendedName>
        <fullName evidence="2">UspA domain-containing protein</fullName>
    </recommendedName>
</protein>
<dbReference type="PRINTS" id="PR01438">
    <property type="entry name" value="UNVRSLSTRESS"/>
</dbReference>
<evidence type="ECO:0000256" key="1">
    <source>
        <dbReference type="ARBA" id="ARBA00008791"/>
    </source>
</evidence>
<dbReference type="CDD" id="cd00293">
    <property type="entry name" value="USP-like"/>
    <property type="match status" value="1"/>
</dbReference>
<dbReference type="InterPro" id="IPR006016">
    <property type="entry name" value="UspA"/>
</dbReference>
<organism evidence="3 4">
    <name type="scientific">Paraburkholderia caffeinitolerans</name>
    <dbReference type="NCBI Taxonomy" id="1723730"/>
    <lineage>
        <taxon>Bacteria</taxon>
        <taxon>Pseudomonadati</taxon>
        <taxon>Pseudomonadota</taxon>
        <taxon>Betaproteobacteria</taxon>
        <taxon>Burkholderiales</taxon>
        <taxon>Burkholderiaceae</taxon>
        <taxon>Paraburkholderia</taxon>
    </lineage>
</organism>
<evidence type="ECO:0000313" key="4">
    <source>
        <dbReference type="Proteomes" id="UP000494119"/>
    </source>
</evidence>
<keyword evidence="4" id="KW-1185">Reference proteome</keyword>
<dbReference type="Gene3D" id="3.40.50.12370">
    <property type="match status" value="1"/>
</dbReference>
<dbReference type="EMBL" id="CADIKL010000011">
    <property type="protein sequence ID" value="CAB3789082.1"/>
    <property type="molecule type" value="Genomic_DNA"/>
</dbReference>
<dbReference type="Proteomes" id="UP000494119">
    <property type="component" value="Unassembled WGS sequence"/>
</dbReference>
<reference evidence="3 4" key="1">
    <citation type="submission" date="2020-04" db="EMBL/GenBank/DDBJ databases">
        <authorList>
            <person name="De Canck E."/>
        </authorList>
    </citation>
    <scope>NUCLEOTIDE SEQUENCE [LARGE SCALE GENOMIC DNA]</scope>
    <source>
        <strain evidence="3 4">LMG 28688</strain>
    </source>
</reference>
<dbReference type="RefSeq" id="WP_129563721.1">
    <property type="nucleotide sequence ID" value="NZ_CADIKL010000011.1"/>
</dbReference>
<evidence type="ECO:0000313" key="3">
    <source>
        <dbReference type="EMBL" id="CAB3789082.1"/>
    </source>
</evidence>
<sequence>MPYKTLLAYLDPSERAQARLDFALTLAGRFDAHLIGLYSPFAPEARAYFSVAGCAPYYSEYCDARRSQQATAEESFRHDLRRAGMEGEWIAFDDYAEQPIIRRSRHADLLVAGQASPDDDAHALRACFLESVVMTSGRPVLVLPYAGTLRAACESIVIAWDGSREAARAVHDAMPLLQAAKRVTVLHIGTPASSRAAASSGAGIANIDQMLARHAVNVDFAQSLSDADETVGDTLISWGATSGCDCVVAGAYSHPQWREHVLGGVTRALLESATVPVLLSH</sequence>
<proteinExistence type="inferred from homology"/>
<dbReference type="PANTHER" id="PTHR46268">
    <property type="entry name" value="STRESS RESPONSE PROTEIN NHAX"/>
    <property type="match status" value="1"/>
</dbReference>
<dbReference type="AlphaFoldDB" id="A0A6J5FYC2"/>